<sequence length="748" mass="79054">MKLYPSILTLLLSRQVAGFNLALAAAVPRRDVATHTITKTIVYTEVRKLSPNITYHPGRNAEVARTEQLRKRGKTVNFNSNSTHDSSTDLYNLRVDLASEGYISIYVPSIAVSEFCDSVLKQGGDDTDIQELLLAVYNATNAVKIPVHRRDATSFCRQAQNKDGPKSSNTSGSLTASAIASREASAMSSSRGDTLESTTSSHKLKAFKTSASATDSDSSDISTPTLSNAMADNSVSITDSDDPDTSTSAKKVIHPITSSDATSTTSESATETSSDAIPSSSSNDDIEDASATLDSSSLPSQTLSADDASTDEESSSEDLTATVSPALEADESDVPVESTSSRRKKKVSTSADSDVSTTQAAGDASSEDATSADATATVTQAPEADESDVSAESTSSKKKKTLPTSIDSDTATPQETDDAPSEEAAVETPSTDSSSDDNSTDDSNDSTIAATANILDAADLIPHLTVSSINSWYNVINNYMSSAAATATVDLDVEAPFATADSIDSENGAARRGIRRTVFGNPALTVSWYDYIGSYMRTAGTPTQTMHMATSRPIARFKPSSNAGVKRVMPLSLLWRRDKRQDDDDGDDTAGDEDDAETTTSTSTQHKPKSTKMHPSDPLITTLGKGKGKGHTGDTNPNNKDHPKSDKADGEKTRTKLDKPTSAKGHPKETQTQPCPKNAGQQNGNKAAPTLPSDISFALATPTKNSKAHSTTAAISTPPPGRSDTPSGVIIWDPEILQTLLLLLQRRR</sequence>
<accession>A0A922N7K4</accession>
<protein>
    <submittedName>
        <fullName evidence="3">Uncharacterized protein</fullName>
    </submittedName>
</protein>
<name>A0A922N7K4_9PLEO</name>
<dbReference type="Proteomes" id="UP000249757">
    <property type="component" value="Unassembled WGS sequence"/>
</dbReference>
<evidence type="ECO:0000313" key="4">
    <source>
        <dbReference type="Proteomes" id="UP000249757"/>
    </source>
</evidence>
<dbReference type="EMBL" id="NRDI02000022">
    <property type="protein sequence ID" value="KAI1509019.1"/>
    <property type="molecule type" value="Genomic_DNA"/>
</dbReference>
<feature type="compositionally biased region" description="Basic and acidic residues" evidence="1">
    <location>
        <begin position="639"/>
        <end position="669"/>
    </location>
</feature>
<feature type="compositionally biased region" description="Low complexity" evidence="1">
    <location>
        <begin position="257"/>
        <end position="283"/>
    </location>
</feature>
<keyword evidence="4" id="KW-1185">Reference proteome</keyword>
<feature type="compositionally biased region" description="Acidic residues" evidence="1">
    <location>
        <begin position="434"/>
        <end position="444"/>
    </location>
</feature>
<gene>
    <name evidence="3" type="ORF">Ptr86124_011975</name>
</gene>
<reference evidence="4" key="1">
    <citation type="journal article" date="2022" name="Microb. Genom.">
        <title>A global pangenome for the wheat fungal pathogen Pyrenophora tritici-repentis and prediction of effector protein structural homology.</title>
        <authorList>
            <person name="Moolhuijzen P.M."/>
            <person name="See P.T."/>
            <person name="Shi G."/>
            <person name="Powell H.R."/>
            <person name="Cockram J."/>
            <person name="Jorgensen L.N."/>
            <person name="Benslimane H."/>
            <person name="Strelkov S.E."/>
            <person name="Turner J."/>
            <person name="Liu Z."/>
            <person name="Moffat C.S."/>
        </authorList>
    </citation>
    <scope>NUCLEOTIDE SEQUENCE [LARGE SCALE GENOMIC DNA]</scope>
</reference>
<feature type="compositionally biased region" description="Polar residues" evidence="1">
    <location>
        <begin position="191"/>
        <end position="201"/>
    </location>
</feature>
<keyword evidence="2" id="KW-0732">Signal</keyword>
<dbReference type="OrthoDB" id="3695086at2759"/>
<comment type="caution">
    <text evidence="3">The sequence shown here is derived from an EMBL/GenBank/DDBJ whole genome shotgun (WGS) entry which is preliminary data.</text>
</comment>
<evidence type="ECO:0000313" key="3">
    <source>
        <dbReference type="EMBL" id="KAI1509019.1"/>
    </source>
</evidence>
<feature type="compositionally biased region" description="Acidic residues" evidence="1">
    <location>
        <begin position="583"/>
        <end position="597"/>
    </location>
</feature>
<feature type="compositionally biased region" description="Low complexity" evidence="1">
    <location>
        <begin position="176"/>
        <end position="190"/>
    </location>
</feature>
<feature type="compositionally biased region" description="Polar residues" evidence="1">
    <location>
        <begin position="292"/>
        <end position="302"/>
    </location>
</feature>
<feature type="compositionally biased region" description="Low complexity" evidence="1">
    <location>
        <begin position="348"/>
        <end position="377"/>
    </location>
</feature>
<feature type="compositionally biased region" description="Low complexity" evidence="1">
    <location>
        <begin position="209"/>
        <end position="223"/>
    </location>
</feature>
<dbReference type="AlphaFoldDB" id="A0A922N7K4"/>
<feature type="compositionally biased region" description="Polar residues" evidence="1">
    <location>
        <begin position="670"/>
        <end position="685"/>
    </location>
</feature>
<feature type="compositionally biased region" description="Polar residues" evidence="1">
    <location>
        <begin position="224"/>
        <end position="235"/>
    </location>
</feature>
<feature type="signal peptide" evidence="2">
    <location>
        <begin position="1"/>
        <end position="18"/>
    </location>
</feature>
<feature type="chain" id="PRO_5037725507" evidence="2">
    <location>
        <begin position="19"/>
        <end position="748"/>
    </location>
</feature>
<feature type="region of interest" description="Disordered" evidence="1">
    <location>
        <begin position="579"/>
        <end position="729"/>
    </location>
</feature>
<feature type="compositionally biased region" description="Acidic residues" evidence="1">
    <location>
        <begin position="415"/>
        <end position="425"/>
    </location>
</feature>
<evidence type="ECO:0000256" key="2">
    <source>
        <dbReference type="SAM" id="SignalP"/>
    </source>
</evidence>
<feature type="region of interest" description="Disordered" evidence="1">
    <location>
        <begin position="158"/>
        <end position="445"/>
    </location>
</feature>
<feature type="compositionally biased region" description="Polar residues" evidence="1">
    <location>
        <begin position="702"/>
        <end position="715"/>
    </location>
</feature>
<feature type="compositionally biased region" description="Polar residues" evidence="1">
    <location>
        <begin position="158"/>
        <end position="175"/>
    </location>
</feature>
<proteinExistence type="predicted"/>
<organism evidence="3 4">
    <name type="scientific">Pyrenophora tritici-repentis</name>
    <dbReference type="NCBI Taxonomy" id="45151"/>
    <lineage>
        <taxon>Eukaryota</taxon>
        <taxon>Fungi</taxon>
        <taxon>Dikarya</taxon>
        <taxon>Ascomycota</taxon>
        <taxon>Pezizomycotina</taxon>
        <taxon>Dothideomycetes</taxon>
        <taxon>Pleosporomycetidae</taxon>
        <taxon>Pleosporales</taxon>
        <taxon>Pleosporineae</taxon>
        <taxon>Pleosporaceae</taxon>
        <taxon>Pyrenophora</taxon>
    </lineage>
</organism>
<evidence type="ECO:0000256" key="1">
    <source>
        <dbReference type="SAM" id="MobiDB-lite"/>
    </source>
</evidence>